<protein>
    <submittedName>
        <fullName evidence="3">Leader peptidase PppA</fullName>
    </submittedName>
</protein>
<dbReference type="GO" id="GO:0005886">
    <property type="term" value="C:plasma membrane"/>
    <property type="evidence" value="ECO:0007669"/>
    <property type="project" value="TreeGrafter"/>
</dbReference>
<dbReference type="PANTHER" id="PTHR30487:SF0">
    <property type="entry name" value="PREPILIN LEADER PEPTIDASE_N-METHYLTRANSFERASE-RELATED"/>
    <property type="match status" value="1"/>
</dbReference>
<keyword evidence="1" id="KW-1133">Transmembrane helix</keyword>
<reference evidence="3 4" key="1">
    <citation type="submission" date="2019-02" db="EMBL/GenBank/DDBJ databases">
        <title>Deep-cultivation of Planctomycetes and their phenomic and genomic characterization uncovers novel biology.</title>
        <authorList>
            <person name="Wiegand S."/>
            <person name="Jogler M."/>
            <person name="Boedeker C."/>
            <person name="Pinto D."/>
            <person name="Vollmers J."/>
            <person name="Rivas-Marin E."/>
            <person name="Kohn T."/>
            <person name="Peeters S.H."/>
            <person name="Heuer A."/>
            <person name="Rast P."/>
            <person name="Oberbeckmann S."/>
            <person name="Bunk B."/>
            <person name="Jeske O."/>
            <person name="Meyerdierks A."/>
            <person name="Storesund J.E."/>
            <person name="Kallscheuer N."/>
            <person name="Luecker S."/>
            <person name="Lage O.M."/>
            <person name="Pohl T."/>
            <person name="Merkel B.J."/>
            <person name="Hornburger P."/>
            <person name="Mueller R.-W."/>
            <person name="Bruemmer F."/>
            <person name="Labrenz M."/>
            <person name="Spormann A.M."/>
            <person name="Op den Camp H."/>
            <person name="Overmann J."/>
            <person name="Amann R."/>
            <person name="Jetten M.S.M."/>
            <person name="Mascher T."/>
            <person name="Medema M.H."/>
            <person name="Devos D.P."/>
            <person name="Kaster A.-K."/>
            <person name="Ovreas L."/>
            <person name="Rohde M."/>
            <person name="Galperin M.Y."/>
            <person name="Jogler C."/>
        </authorList>
    </citation>
    <scope>NUCLEOTIDE SEQUENCE [LARGE SCALE GENOMIC DNA]</scope>
    <source>
        <strain evidence="3 4">Pan216</strain>
    </source>
</reference>
<evidence type="ECO:0000313" key="3">
    <source>
        <dbReference type="EMBL" id="QDU63911.1"/>
    </source>
</evidence>
<accession>A0A518BAA1</accession>
<dbReference type="InterPro" id="IPR050882">
    <property type="entry name" value="Prepilin_peptidase/N-MTase"/>
</dbReference>
<evidence type="ECO:0000256" key="1">
    <source>
        <dbReference type="SAM" id="Phobius"/>
    </source>
</evidence>
<evidence type="ECO:0000313" key="4">
    <source>
        <dbReference type="Proteomes" id="UP000317093"/>
    </source>
</evidence>
<dbReference type="KEGG" id="knv:Pan216_47920"/>
<feature type="transmembrane region" description="Helical" evidence="1">
    <location>
        <begin position="134"/>
        <end position="161"/>
    </location>
</feature>
<dbReference type="EMBL" id="CP036279">
    <property type="protein sequence ID" value="QDU63911.1"/>
    <property type="molecule type" value="Genomic_DNA"/>
</dbReference>
<sequence length="416" mass="46421">MNFRSVLRFIVQSILLATFVWLIIVRPAMVYLNHDDKPSSRIFKIDEATAEEEVAETIAEGMTLLWFFFLGASVGSFINVVAYRWPRGISISMGKSSCPHCEQRIAWYDNVPVLSWLQLKGACRKCDKTIPARYIVVELVMGSIFLSFFFLELIGGGAIGHSRFEFTYVSLFNVLLIDKRIILYIFLFHGLLMAFLMTMVLIRVEGKAISPRLVILGMVFGFWALLYFPDLQPYSVEGLSARRWGVGWGADKARPILVNAYEACYGMVVGGLMGLLLAQSKGAGGKESALRTGAIAMLSSVGLALGWQAAIAVSVASSLLLLVARLVGFIWHAINRIPLAIYLFVMTYAQIAAWRWLTKIWWWPGPESPHIVFTLGVGVVALVALLFRIIDWASTFRLPKQPITKPRASLRSSSPK</sequence>
<feature type="transmembrane region" description="Helical" evidence="1">
    <location>
        <begin position="369"/>
        <end position="390"/>
    </location>
</feature>
<dbReference type="RefSeq" id="WP_145261736.1">
    <property type="nucleotide sequence ID" value="NZ_CP036279.1"/>
</dbReference>
<dbReference type="GO" id="GO:0004190">
    <property type="term" value="F:aspartic-type endopeptidase activity"/>
    <property type="evidence" value="ECO:0007669"/>
    <property type="project" value="TreeGrafter"/>
</dbReference>
<name>A0A518BAA1_9BACT</name>
<proteinExistence type="predicted"/>
<feature type="transmembrane region" description="Helical" evidence="1">
    <location>
        <begin position="209"/>
        <end position="228"/>
    </location>
</feature>
<organism evidence="3 4">
    <name type="scientific">Kolteria novifilia</name>
    <dbReference type="NCBI Taxonomy" id="2527975"/>
    <lineage>
        <taxon>Bacteria</taxon>
        <taxon>Pseudomonadati</taxon>
        <taxon>Planctomycetota</taxon>
        <taxon>Planctomycetia</taxon>
        <taxon>Kolteriales</taxon>
        <taxon>Kolteriaceae</taxon>
        <taxon>Kolteria</taxon>
    </lineage>
</organism>
<gene>
    <name evidence="3" type="primary">pppA</name>
    <name evidence="3" type="ORF">Pan216_47920</name>
</gene>
<feature type="transmembrane region" description="Helical" evidence="1">
    <location>
        <begin position="181"/>
        <end position="202"/>
    </location>
</feature>
<feature type="domain" description="Prepilin peptidase A24 N-terminal" evidence="2">
    <location>
        <begin position="70"/>
        <end position="149"/>
    </location>
</feature>
<dbReference type="AlphaFoldDB" id="A0A518BAA1"/>
<feature type="transmembrane region" description="Helical" evidence="1">
    <location>
        <begin position="339"/>
        <end position="357"/>
    </location>
</feature>
<keyword evidence="1" id="KW-0472">Membrane</keyword>
<dbReference type="Proteomes" id="UP000317093">
    <property type="component" value="Chromosome"/>
</dbReference>
<keyword evidence="4" id="KW-1185">Reference proteome</keyword>
<feature type="transmembrane region" description="Helical" evidence="1">
    <location>
        <begin position="64"/>
        <end position="85"/>
    </location>
</feature>
<evidence type="ECO:0000259" key="2">
    <source>
        <dbReference type="Pfam" id="PF06750"/>
    </source>
</evidence>
<dbReference type="InterPro" id="IPR010627">
    <property type="entry name" value="Prepilin_pept_A24_N"/>
</dbReference>
<dbReference type="PANTHER" id="PTHR30487">
    <property type="entry name" value="TYPE 4 PREPILIN-LIKE PROTEINS LEADER PEPTIDE-PROCESSING ENZYME"/>
    <property type="match status" value="1"/>
</dbReference>
<feature type="transmembrane region" description="Helical" evidence="1">
    <location>
        <begin position="7"/>
        <end position="29"/>
    </location>
</feature>
<keyword evidence="1" id="KW-0812">Transmembrane</keyword>
<dbReference type="GO" id="GO:0006465">
    <property type="term" value="P:signal peptide processing"/>
    <property type="evidence" value="ECO:0007669"/>
    <property type="project" value="TreeGrafter"/>
</dbReference>
<feature type="transmembrane region" description="Helical" evidence="1">
    <location>
        <begin position="313"/>
        <end position="332"/>
    </location>
</feature>
<dbReference type="OrthoDB" id="9789291at2"/>
<dbReference type="Pfam" id="PF06750">
    <property type="entry name" value="A24_N_bact"/>
    <property type="match status" value="1"/>
</dbReference>